<dbReference type="InterPro" id="IPR013783">
    <property type="entry name" value="Ig-like_fold"/>
</dbReference>
<dbReference type="EMBL" id="MGFR01000002">
    <property type="protein sequence ID" value="OGM09998.1"/>
    <property type="molecule type" value="Genomic_DNA"/>
</dbReference>
<evidence type="ECO:0000313" key="3">
    <source>
        <dbReference type="Proteomes" id="UP000176778"/>
    </source>
</evidence>
<protein>
    <submittedName>
        <fullName evidence="2">Uncharacterized protein</fullName>
    </submittedName>
</protein>
<dbReference type="Gene3D" id="2.60.40.10">
    <property type="entry name" value="Immunoglobulins"/>
    <property type="match status" value="1"/>
</dbReference>
<organism evidence="2 3">
    <name type="scientific">Candidatus Woesebacteria bacterium RBG_13_46_13</name>
    <dbReference type="NCBI Taxonomy" id="1802479"/>
    <lineage>
        <taxon>Bacteria</taxon>
        <taxon>Candidatus Woeseibacteriota</taxon>
    </lineage>
</organism>
<feature type="region of interest" description="Disordered" evidence="1">
    <location>
        <begin position="31"/>
        <end position="58"/>
    </location>
</feature>
<comment type="caution">
    <text evidence="2">The sequence shown here is derived from an EMBL/GenBank/DDBJ whole genome shotgun (WGS) entry which is preliminary data.</text>
</comment>
<dbReference type="AlphaFoldDB" id="A0A1F7X6K2"/>
<sequence>MRKELLFAIVAGGLFGLVIAFGIWRINSALSPRKGTSSQTESEKPSDASISIAKPSQNDVVGTSPVAISGVTKPNARVVVSGEGKDYFTLADAKGAFSQEVALIGGINELVVIAFDEKGVAGSVSVNIIYSTEFAKPQSTPEPTTEASTDSIRQKVQEKVNEALNSPTAYLGTVTDIAESSIQLKSASGEIQQVGTENSPTVIKDGKTPKAVKLTDIAIGDYIIAMGYKNGNHVISAQRILITTPASPSNRTAIEGAITDTGKNSLSIETLGKESLSATVDANTIVYRLEQDKFTKIKFSSLGEGNLIVVAGVGPQGKLLARTIFYLKSE</sequence>
<evidence type="ECO:0000313" key="2">
    <source>
        <dbReference type="EMBL" id="OGM09998.1"/>
    </source>
</evidence>
<proteinExistence type="predicted"/>
<dbReference type="Proteomes" id="UP000176778">
    <property type="component" value="Unassembled WGS sequence"/>
</dbReference>
<name>A0A1F7X6K2_9BACT</name>
<gene>
    <name evidence="2" type="ORF">A2Y68_01055</name>
</gene>
<evidence type="ECO:0000256" key="1">
    <source>
        <dbReference type="SAM" id="MobiDB-lite"/>
    </source>
</evidence>
<dbReference type="STRING" id="1802479.A2Y68_01055"/>
<reference evidence="2 3" key="1">
    <citation type="journal article" date="2016" name="Nat. Commun.">
        <title>Thousands of microbial genomes shed light on interconnected biogeochemical processes in an aquifer system.</title>
        <authorList>
            <person name="Anantharaman K."/>
            <person name="Brown C.T."/>
            <person name="Hug L.A."/>
            <person name="Sharon I."/>
            <person name="Castelle C.J."/>
            <person name="Probst A.J."/>
            <person name="Thomas B.C."/>
            <person name="Singh A."/>
            <person name="Wilkins M.J."/>
            <person name="Karaoz U."/>
            <person name="Brodie E.L."/>
            <person name="Williams K.H."/>
            <person name="Hubbard S.S."/>
            <person name="Banfield J.F."/>
        </authorList>
    </citation>
    <scope>NUCLEOTIDE SEQUENCE [LARGE SCALE GENOMIC DNA]</scope>
</reference>
<feature type="compositionally biased region" description="Polar residues" evidence="1">
    <location>
        <begin position="31"/>
        <end position="40"/>
    </location>
</feature>
<accession>A0A1F7X6K2</accession>